<name>A0A243RV59_9ACTN</name>
<dbReference type="RefSeq" id="WP_086568536.1">
    <property type="nucleotide sequence ID" value="NZ_NGFP01000012.1"/>
</dbReference>
<feature type="region of interest" description="Disordered" evidence="1">
    <location>
        <begin position="1"/>
        <end position="21"/>
    </location>
</feature>
<accession>A0A243RV59</accession>
<sequence>MRARDAGPTPPNTTAAGQVAGAEEASLRALTRIEQVLPSRLRHQVAALKGAVVAMSPGNGSTVEVDGKDLASVAFGVQSDPGDG</sequence>
<proteinExistence type="predicted"/>
<dbReference type="Proteomes" id="UP000194761">
    <property type="component" value="Unassembled WGS sequence"/>
</dbReference>
<organism evidence="2 3">
    <name type="scientific">Streptosporangium minutum</name>
    <dbReference type="NCBI Taxonomy" id="569862"/>
    <lineage>
        <taxon>Bacteria</taxon>
        <taxon>Bacillati</taxon>
        <taxon>Actinomycetota</taxon>
        <taxon>Actinomycetes</taxon>
        <taxon>Streptosporangiales</taxon>
        <taxon>Streptosporangiaceae</taxon>
        <taxon>Streptosporangium</taxon>
    </lineage>
</organism>
<evidence type="ECO:0000313" key="2">
    <source>
        <dbReference type="EMBL" id="OUC99066.1"/>
    </source>
</evidence>
<evidence type="ECO:0000256" key="1">
    <source>
        <dbReference type="SAM" id="MobiDB-lite"/>
    </source>
</evidence>
<dbReference type="AlphaFoldDB" id="A0A243RV59"/>
<comment type="caution">
    <text evidence="2">The sequence shown here is derived from an EMBL/GenBank/DDBJ whole genome shotgun (WGS) entry which is preliminary data.</text>
</comment>
<evidence type="ECO:0000313" key="3">
    <source>
        <dbReference type="Proteomes" id="UP000194761"/>
    </source>
</evidence>
<keyword evidence="3" id="KW-1185">Reference proteome</keyword>
<dbReference type="EMBL" id="NGFP01000012">
    <property type="protein sequence ID" value="OUC99066.1"/>
    <property type="molecule type" value="Genomic_DNA"/>
</dbReference>
<protein>
    <submittedName>
        <fullName evidence="2">Uncharacterized protein</fullName>
    </submittedName>
</protein>
<gene>
    <name evidence="2" type="ORF">CA984_04685</name>
</gene>
<reference evidence="2 3" key="1">
    <citation type="submission" date="2017-05" db="EMBL/GenBank/DDBJ databases">
        <title>Biotechnological potential of actinobacteria isolated from South African environments.</title>
        <authorList>
            <person name="Le Roes-Hill M."/>
            <person name="Prins A."/>
            <person name="Durrell K.A."/>
        </authorList>
    </citation>
    <scope>NUCLEOTIDE SEQUENCE [LARGE SCALE GENOMIC DNA]</scope>
    <source>
        <strain evidence="2">M26</strain>
    </source>
</reference>